<proteinExistence type="predicted"/>
<dbReference type="Proteomes" id="UP000230078">
    <property type="component" value="Unassembled WGS sequence"/>
</dbReference>
<comment type="caution">
    <text evidence="1">The sequence shown here is derived from an EMBL/GenBank/DDBJ whole genome shotgun (WGS) entry which is preliminary data.</text>
</comment>
<protein>
    <submittedName>
        <fullName evidence="1">Uncharacterized protein</fullName>
    </submittedName>
</protein>
<dbReference type="EMBL" id="PFPI01000001">
    <property type="protein sequence ID" value="PIZ94112.1"/>
    <property type="molecule type" value="Genomic_DNA"/>
</dbReference>
<accession>A0A2M7V662</accession>
<gene>
    <name evidence="1" type="ORF">COX83_00035</name>
</gene>
<evidence type="ECO:0000313" key="1">
    <source>
        <dbReference type="EMBL" id="PIZ94112.1"/>
    </source>
</evidence>
<organism evidence="1 2">
    <name type="scientific">Candidatus Magasanikbacteria bacterium CG_4_10_14_0_2_um_filter_41_31</name>
    <dbReference type="NCBI Taxonomy" id="1974639"/>
    <lineage>
        <taxon>Bacteria</taxon>
        <taxon>Candidatus Magasanikiibacteriota</taxon>
    </lineage>
</organism>
<evidence type="ECO:0000313" key="2">
    <source>
        <dbReference type="Proteomes" id="UP000230078"/>
    </source>
</evidence>
<reference evidence="2" key="1">
    <citation type="submission" date="2017-09" db="EMBL/GenBank/DDBJ databases">
        <title>Depth-based differentiation of microbial function through sediment-hosted aquifers and enrichment of novel symbionts in the deep terrestrial subsurface.</title>
        <authorList>
            <person name="Probst A.J."/>
            <person name="Ladd B."/>
            <person name="Jarett J.K."/>
            <person name="Geller-Mcgrath D.E."/>
            <person name="Sieber C.M.K."/>
            <person name="Emerson J.B."/>
            <person name="Anantharaman K."/>
            <person name="Thomas B.C."/>
            <person name="Malmstrom R."/>
            <person name="Stieglmeier M."/>
            <person name="Klingl A."/>
            <person name="Woyke T."/>
            <person name="Ryan C.M."/>
            <person name="Banfield J.F."/>
        </authorList>
    </citation>
    <scope>NUCLEOTIDE SEQUENCE [LARGE SCALE GENOMIC DNA]</scope>
</reference>
<name>A0A2M7V662_9BACT</name>
<sequence>MGFFEYFFGSNTAYSSDMKSLSREQIRLYVSQSRVRTLNSREEEAIEHALDTARQNGNISLRKIDKTLQSLVSKKIISINDKNGLMTMFTQYFELT</sequence>
<dbReference type="AlphaFoldDB" id="A0A2M7V662"/>